<dbReference type="Pfam" id="PF04844">
    <property type="entry name" value="Ovate"/>
    <property type="match status" value="1"/>
</dbReference>
<dbReference type="NCBIfam" id="TIGR01568">
    <property type="entry name" value="A_thal_3678"/>
    <property type="match status" value="1"/>
</dbReference>
<feature type="compositionally biased region" description="Polar residues" evidence="7">
    <location>
        <begin position="193"/>
        <end position="222"/>
    </location>
</feature>
<dbReference type="PROSITE" id="PS51754">
    <property type="entry name" value="OVATE"/>
    <property type="match status" value="1"/>
</dbReference>
<comment type="caution">
    <text evidence="9">The sequence shown here is derived from an EMBL/GenBank/DDBJ whole genome shotgun (WGS) entry which is preliminary data.</text>
</comment>
<sequence>MPTMDSSSSSLRRSTSVKSYYFATTSSANDESPLLVPRGHRHTKSLENIGGSKSSQHNYTSLRDVMATSMGGRSMSTCSDVVDISISNRLVEQAARSYLKPMPPTTASASNKSLSLCRAWARFSRELKLSFLCRGCGCGRPKLSDIIQPKPKPTPKASIDSKSSLHHSSSSSWERSGGGHSVNDDDDDDEDYTSTTFSLNINTPSSTLSPSQHENDPNCSQTVSPCPKICNSVAVVKDSDDPYVDFRQSMLQMILEKGIYSKGDLQELLNLFLQLNSPSHHQIIVQAFVEIWNGVVESRKPGIDSEELGVRQGSK</sequence>
<comment type="subcellular location">
    <subcellularLocation>
        <location evidence="1 6">Nucleus</location>
    </subcellularLocation>
</comment>
<evidence type="ECO:0000256" key="4">
    <source>
        <dbReference type="ARBA" id="ARBA00023163"/>
    </source>
</evidence>
<reference evidence="9" key="1">
    <citation type="submission" date="2022-12" db="EMBL/GenBank/DDBJ databases">
        <title>Draft genome assemblies for two species of Escallonia (Escalloniales).</title>
        <authorList>
            <person name="Chanderbali A."/>
            <person name="Dervinis C."/>
            <person name="Anghel I."/>
            <person name="Soltis D."/>
            <person name="Soltis P."/>
            <person name="Zapata F."/>
        </authorList>
    </citation>
    <scope>NUCLEOTIDE SEQUENCE</scope>
    <source>
        <strain evidence="9">UCBG92.1500</strain>
        <tissue evidence="9">Leaf</tissue>
    </source>
</reference>
<evidence type="ECO:0000256" key="7">
    <source>
        <dbReference type="SAM" id="MobiDB-lite"/>
    </source>
</evidence>
<proteinExistence type="predicted"/>
<organism evidence="9 10">
    <name type="scientific">Escallonia rubra</name>
    <dbReference type="NCBI Taxonomy" id="112253"/>
    <lineage>
        <taxon>Eukaryota</taxon>
        <taxon>Viridiplantae</taxon>
        <taxon>Streptophyta</taxon>
        <taxon>Embryophyta</taxon>
        <taxon>Tracheophyta</taxon>
        <taxon>Spermatophyta</taxon>
        <taxon>Magnoliopsida</taxon>
        <taxon>eudicotyledons</taxon>
        <taxon>Gunneridae</taxon>
        <taxon>Pentapetalae</taxon>
        <taxon>asterids</taxon>
        <taxon>campanulids</taxon>
        <taxon>Escalloniales</taxon>
        <taxon>Escalloniaceae</taxon>
        <taxon>Escallonia</taxon>
    </lineage>
</organism>
<feature type="compositionally biased region" description="Low complexity" evidence="7">
    <location>
        <begin position="158"/>
        <end position="175"/>
    </location>
</feature>
<keyword evidence="5 6" id="KW-0539">Nucleus</keyword>
<dbReference type="GO" id="GO:0005634">
    <property type="term" value="C:nucleus"/>
    <property type="evidence" value="ECO:0007669"/>
    <property type="project" value="UniProtKB-SubCell"/>
</dbReference>
<dbReference type="InterPro" id="IPR006458">
    <property type="entry name" value="Ovate_C"/>
</dbReference>
<evidence type="ECO:0000256" key="1">
    <source>
        <dbReference type="ARBA" id="ARBA00004123"/>
    </source>
</evidence>
<gene>
    <name evidence="9" type="ORF">RJ640_008689</name>
</gene>
<comment type="function">
    <text evidence="6">Transcriptional repressor that regulates multiple aspects of plant growth and development.</text>
</comment>
<dbReference type="EMBL" id="JAVXUO010001507">
    <property type="protein sequence ID" value="KAK2981557.1"/>
    <property type="molecule type" value="Genomic_DNA"/>
</dbReference>
<evidence type="ECO:0000259" key="8">
    <source>
        <dbReference type="PROSITE" id="PS51754"/>
    </source>
</evidence>
<feature type="region of interest" description="Disordered" evidence="7">
    <location>
        <begin position="144"/>
        <end position="222"/>
    </location>
</feature>
<evidence type="ECO:0000256" key="5">
    <source>
        <dbReference type="ARBA" id="ARBA00023242"/>
    </source>
</evidence>
<dbReference type="GO" id="GO:0045892">
    <property type="term" value="P:negative regulation of DNA-templated transcription"/>
    <property type="evidence" value="ECO:0007669"/>
    <property type="project" value="UniProtKB-UniRule"/>
</dbReference>
<dbReference type="InterPro" id="IPR038933">
    <property type="entry name" value="Ovate"/>
</dbReference>
<accession>A0AA88UNB6</accession>
<keyword evidence="2 6" id="KW-0678">Repressor</keyword>
<keyword evidence="3 6" id="KW-0805">Transcription regulation</keyword>
<evidence type="ECO:0000313" key="10">
    <source>
        <dbReference type="Proteomes" id="UP001187471"/>
    </source>
</evidence>
<protein>
    <recommendedName>
        <fullName evidence="6">Transcription repressor</fullName>
    </recommendedName>
    <alternativeName>
        <fullName evidence="6">Ovate family protein</fullName>
    </alternativeName>
</protein>
<evidence type="ECO:0000256" key="2">
    <source>
        <dbReference type="ARBA" id="ARBA00022491"/>
    </source>
</evidence>
<keyword evidence="4 6" id="KW-0804">Transcription</keyword>
<dbReference type="PANTHER" id="PTHR33057:SF138">
    <property type="entry name" value="TRANSCRIPTION REPRESSOR OFP10"/>
    <property type="match status" value="1"/>
</dbReference>
<dbReference type="AlphaFoldDB" id="A0AA88UNB6"/>
<evidence type="ECO:0000313" key="9">
    <source>
        <dbReference type="EMBL" id="KAK2981557.1"/>
    </source>
</evidence>
<dbReference type="Proteomes" id="UP001187471">
    <property type="component" value="Unassembled WGS sequence"/>
</dbReference>
<evidence type="ECO:0000256" key="3">
    <source>
        <dbReference type="ARBA" id="ARBA00023015"/>
    </source>
</evidence>
<evidence type="ECO:0000256" key="6">
    <source>
        <dbReference type="RuleBase" id="RU367028"/>
    </source>
</evidence>
<dbReference type="PANTHER" id="PTHR33057">
    <property type="entry name" value="TRANSCRIPTION REPRESSOR OFP7-RELATED"/>
    <property type="match status" value="1"/>
</dbReference>
<name>A0AA88UNB6_9ASTE</name>
<keyword evidence="10" id="KW-1185">Reference proteome</keyword>
<feature type="domain" description="OVATE" evidence="8">
    <location>
        <begin position="235"/>
        <end position="294"/>
    </location>
</feature>